<name>A0AAV2G0Y8_9ROSI</name>
<evidence type="ECO:0000256" key="1">
    <source>
        <dbReference type="SAM" id="SignalP"/>
    </source>
</evidence>
<evidence type="ECO:0000313" key="2">
    <source>
        <dbReference type="EMBL" id="CAL1403465.1"/>
    </source>
</evidence>
<dbReference type="EMBL" id="OZ034820">
    <property type="protein sequence ID" value="CAL1403465.1"/>
    <property type="molecule type" value="Genomic_DNA"/>
</dbReference>
<feature type="signal peptide" evidence="1">
    <location>
        <begin position="1"/>
        <end position="26"/>
    </location>
</feature>
<protein>
    <submittedName>
        <fullName evidence="2">Uncharacterized protein</fullName>
    </submittedName>
</protein>
<reference evidence="2 3" key="1">
    <citation type="submission" date="2024-04" db="EMBL/GenBank/DDBJ databases">
        <authorList>
            <person name="Fracassetti M."/>
        </authorList>
    </citation>
    <scope>NUCLEOTIDE SEQUENCE [LARGE SCALE GENOMIC DNA]</scope>
</reference>
<gene>
    <name evidence="2" type="ORF">LTRI10_LOCUS43400</name>
</gene>
<feature type="chain" id="PRO_5043527987" evidence="1">
    <location>
        <begin position="27"/>
        <end position="81"/>
    </location>
</feature>
<organism evidence="2 3">
    <name type="scientific">Linum trigynum</name>
    <dbReference type="NCBI Taxonomy" id="586398"/>
    <lineage>
        <taxon>Eukaryota</taxon>
        <taxon>Viridiplantae</taxon>
        <taxon>Streptophyta</taxon>
        <taxon>Embryophyta</taxon>
        <taxon>Tracheophyta</taxon>
        <taxon>Spermatophyta</taxon>
        <taxon>Magnoliopsida</taxon>
        <taxon>eudicotyledons</taxon>
        <taxon>Gunneridae</taxon>
        <taxon>Pentapetalae</taxon>
        <taxon>rosids</taxon>
        <taxon>fabids</taxon>
        <taxon>Malpighiales</taxon>
        <taxon>Linaceae</taxon>
        <taxon>Linum</taxon>
    </lineage>
</organism>
<keyword evidence="3" id="KW-1185">Reference proteome</keyword>
<sequence length="81" mass="8937">MEGKFVAAVLAVLLLTTAGMMGSASARRDEKFTKCYNDCMKDCGKSGSLEVCISYCTDKCTPQSRRRFHRQQPPAGDIINQ</sequence>
<accession>A0AAV2G0Y8</accession>
<dbReference type="AlphaFoldDB" id="A0AAV2G0Y8"/>
<proteinExistence type="predicted"/>
<evidence type="ECO:0000313" key="3">
    <source>
        <dbReference type="Proteomes" id="UP001497516"/>
    </source>
</evidence>
<keyword evidence="1" id="KW-0732">Signal</keyword>
<dbReference type="Proteomes" id="UP001497516">
    <property type="component" value="Chromosome 7"/>
</dbReference>